<accession>A0ABT6S1B6</accession>
<name>A0ABT6S1B6_9ACTN</name>
<comment type="caution">
    <text evidence="1">The sequence shown here is derived from an EMBL/GenBank/DDBJ whole genome shotgun (WGS) entry which is preliminary data.</text>
</comment>
<keyword evidence="2" id="KW-1185">Reference proteome</keyword>
<dbReference type="Pfam" id="PF19746">
    <property type="entry name" value="DUF6233"/>
    <property type="match status" value="1"/>
</dbReference>
<protein>
    <submittedName>
        <fullName evidence="1">DUF6233 domain-containing protein</fullName>
    </submittedName>
</protein>
<organism evidence="1 2">
    <name type="scientific">Streptomyces solicavernae</name>
    <dbReference type="NCBI Taxonomy" id="3043614"/>
    <lineage>
        <taxon>Bacteria</taxon>
        <taxon>Bacillati</taxon>
        <taxon>Actinomycetota</taxon>
        <taxon>Actinomycetes</taxon>
        <taxon>Kitasatosporales</taxon>
        <taxon>Streptomycetaceae</taxon>
        <taxon>Streptomyces</taxon>
    </lineage>
</organism>
<dbReference type="EMBL" id="JASCIR010000050">
    <property type="protein sequence ID" value="MDI3390485.1"/>
    <property type="molecule type" value="Genomic_DNA"/>
</dbReference>
<evidence type="ECO:0000313" key="2">
    <source>
        <dbReference type="Proteomes" id="UP001224661"/>
    </source>
</evidence>
<dbReference type="RefSeq" id="WP_282516973.1">
    <property type="nucleotide sequence ID" value="NZ_JASCIR010000050.1"/>
</dbReference>
<reference evidence="1 2" key="1">
    <citation type="submission" date="2023-05" db="EMBL/GenBank/DDBJ databases">
        <title>Draft genome sequence of Streptomyces sp. B-S-A8 isolated from a cave soil in Thailand.</title>
        <authorList>
            <person name="Chamroensaksri N."/>
            <person name="Muangham S."/>
        </authorList>
    </citation>
    <scope>NUCLEOTIDE SEQUENCE [LARGE SCALE GENOMIC DNA]</scope>
    <source>
        <strain evidence="1 2">B-S-A8</strain>
    </source>
</reference>
<dbReference type="Proteomes" id="UP001224661">
    <property type="component" value="Unassembled WGS sequence"/>
</dbReference>
<evidence type="ECO:0000313" key="1">
    <source>
        <dbReference type="EMBL" id="MDI3390485.1"/>
    </source>
</evidence>
<proteinExistence type="predicted"/>
<gene>
    <name evidence="1" type="ORF">QIS99_30465</name>
</gene>
<sequence length="165" mass="17986">MTSSELPLVLLTLPDGQTVRAQLHARKETPAGWRYQVGVALYRYEESGAVEPAEYVVWVVPGIHAHPIEGVDYASVPTEPLHAPAPIAPDLRWAWTVERRRLSDGRVELVVHTHDCTEAPGGGEELNVDQALTALERTGARACHACDAAASLLPLRSERPDVSDL</sequence>
<dbReference type="InterPro" id="IPR046200">
    <property type="entry name" value="DUF6233"/>
</dbReference>